<keyword evidence="2" id="KW-0479">Metal-binding</keyword>
<dbReference type="RefSeq" id="XP_069230795.1">
    <property type="nucleotide sequence ID" value="XM_069372130.1"/>
</dbReference>
<dbReference type="InterPro" id="IPR011057">
    <property type="entry name" value="Mss4-like_sf"/>
</dbReference>
<dbReference type="EMBL" id="JAAQHG020000009">
    <property type="protein sequence ID" value="KAL1587690.1"/>
    <property type="molecule type" value="Genomic_DNA"/>
</dbReference>
<evidence type="ECO:0000256" key="2">
    <source>
        <dbReference type="ARBA" id="ARBA00022723"/>
    </source>
</evidence>
<dbReference type="SUPFAM" id="SSF51316">
    <property type="entry name" value="Mss4-like"/>
    <property type="match status" value="1"/>
</dbReference>
<feature type="domain" description="CENP-V/GFA" evidence="5">
    <location>
        <begin position="52"/>
        <end position="170"/>
    </location>
</feature>
<keyword evidence="7" id="KW-1185">Reference proteome</keyword>
<protein>
    <recommendedName>
        <fullName evidence="5">CENP-V/GFA domain-containing protein</fullName>
    </recommendedName>
</protein>
<comment type="caution">
    <text evidence="6">The sequence shown here is derived from an EMBL/GenBank/DDBJ whole genome shotgun (WGS) entry which is preliminary data.</text>
</comment>
<dbReference type="PANTHER" id="PTHR33337:SF8">
    <property type="entry name" value="CENP-V_GFA DOMAIN-CONTAINING PROTEIN"/>
    <property type="match status" value="1"/>
</dbReference>
<accession>A0AB34KVX9</accession>
<evidence type="ECO:0000256" key="3">
    <source>
        <dbReference type="ARBA" id="ARBA00022833"/>
    </source>
</evidence>
<dbReference type="PROSITE" id="PS51891">
    <property type="entry name" value="CENP_V_GFA"/>
    <property type="match status" value="1"/>
</dbReference>
<evidence type="ECO:0000313" key="6">
    <source>
        <dbReference type="EMBL" id="KAL1587690.1"/>
    </source>
</evidence>
<keyword evidence="4" id="KW-0456">Lyase</keyword>
<dbReference type="PANTHER" id="PTHR33337">
    <property type="entry name" value="GFA DOMAIN-CONTAINING PROTEIN"/>
    <property type="match status" value="1"/>
</dbReference>
<evidence type="ECO:0000256" key="1">
    <source>
        <dbReference type="ARBA" id="ARBA00005495"/>
    </source>
</evidence>
<comment type="similarity">
    <text evidence="1">Belongs to the Gfa family.</text>
</comment>
<keyword evidence="3" id="KW-0862">Zinc</keyword>
<name>A0AB34KVX9_9PEZI</name>
<reference evidence="6 7" key="1">
    <citation type="journal article" date="2020" name="Microbiol. Resour. Announc.">
        <title>Draft Genome Sequence of a Cladosporium Species Isolated from the Mesophotic Ascidian Didemnum maculosum.</title>
        <authorList>
            <person name="Gioti A."/>
            <person name="Siaperas R."/>
            <person name="Nikolaivits E."/>
            <person name="Le Goff G."/>
            <person name="Ouazzani J."/>
            <person name="Kotoulas G."/>
            <person name="Topakas E."/>
        </authorList>
    </citation>
    <scope>NUCLEOTIDE SEQUENCE [LARGE SCALE GENOMIC DNA]</scope>
    <source>
        <strain evidence="6 7">TM138-S3</strain>
    </source>
</reference>
<dbReference type="Pfam" id="PF04828">
    <property type="entry name" value="GFA"/>
    <property type="match status" value="1"/>
</dbReference>
<proteinExistence type="inferred from homology"/>
<evidence type="ECO:0000313" key="7">
    <source>
        <dbReference type="Proteomes" id="UP000803884"/>
    </source>
</evidence>
<evidence type="ECO:0000259" key="5">
    <source>
        <dbReference type="PROSITE" id="PS51891"/>
    </source>
</evidence>
<organism evidence="6 7">
    <name type="scientific">Cladosporium halotolerans</name>
    <dbReference type="NCBI Taxonomy" id="1052096"/>
    <lineage>
        <taxon>Eukaryota</taxon>
        <taxon>Fungi</taxon>
        <taxon>Dikarya</taxon>
        <taxon>Ascomycota</taxon>
        <taxon>Pezizomycotina</taxon>
        <taxon>Dothideomycetes</taxon>
        <taxon>Dothideomycetidae</taxon>
        <taxon>Cladosporiales</taxon>
        <taxon>Cladosporiaceae</taxon>
        <taxon>Cladosporium</taxon>
    </lineage>
</organism>
<dbReference type="GO" id="GO:0046872">
    <property type="term" value="F:metal ion binding"/>
    <property type="evidence" value="ECO:0007669"/>
    <property type="project" value="UniProtKB-KW"/>
</dbReference>
<sequence length="198" mass="21504">MPELQGRVGNRHDRDRAGAAADRLCMLASTMSTERFPLPSEGIKGGRDSDTATATCFCGSVQILFPLKKPGYVDSFICNCADCRKITASMFASNFIVKDSATQHVRGRDKLTKFAQSKTIASGNTMENHFCSVCGTLMYRISSGFPGMLITRIGTVDDFDLHETALKPSVEVFTENRVCWLKGAEGVKQEKGMGSLAG</sequence>
<evidence type="ECO:0000256" key="4">
    <source>
        <dbReference type="ARBA" id="ARBA00023239"/>
    </source>
</evidence>
<dbReference type="GeneID" id="96004968"/>
<dbReference type="AlphaFoldDB" id="A0AB34KVX9"/>
<dbReference type="GO" id="GO:0016846">
    <property type="term" value="F:carbon-sulfur lyase activity"/>
    <property type="evidence" value="ECO:0007669"/>
    <property type="project" value="InterPro"/>
</dbReference>
<dbReference type="Proteomes" id="UP000803884">
    <property type="component" value="Unassembled WGS sequence"/>
</dbReference>
<dbReference type="InterPro" id="IPR006913">
    <property type="entry name" value="CENP-V/GFA"/>
</dbReference>
<dbReference type="Gene3D" id="3.90.1590.10">
    <property type="entry name" value="glutathione-dependent formaldehyde- activating enzyme (gfa)"/>
    <property type="match status" value="1"/>
</dbReference>
<gene>
    <name evidence="6" type="ORF">WHR41_03524</name>
</gene>